<dbReference type="PANTHER" id="PTHR34703:SF1">
    <property type="entry name" value="ANTIPORTER SUBUNIT MNHG2-RELATED"/>
    <property type="match status" value="1"/>
</dbReference>
<keyword evidence="4" id="KW-0812">Transmembrane</keyword>
<dbReference type="GO" id="GO:0015385">
    <property type="term" value="F:sodium:proton antiporter activity"/>
    <property type="evidence" value="ECO:0007669"/>
    <property type="project" value="TreeGrafter"/>
</dbReference>
<dbReference type="Pfam" id="PF03334">
    <property type="entry name" value="PhaG_MnhG_YufB"/>
    <property type="match status" value="1"/>
</dbReference>
<dbReference type="STRING" id="550447.SAMN05428946_2774"/>
<proteinExistence type="inferred from homology"/>
<evidence type="ECO:0000313" key="6">
    <source>
        <dbReference type="Proteomes" id="UP000187550"/>
    </source>
</evidence>
<accession>A0A1U7PR94</accession>
<dbReference type="InterPro" id="IPR005133">
    <property type="entry name" value="PhaG_MnhG_YufB"/>
</dbReference>
<dbReference type="EMBL" id="FTPL01000004">
    <property type="protein sequence ID" value="SIT92017.1"/>
    <property type="molecule type" value="Genomic_DNA"/>
</dbReference>
<dbReference type="GO" id="GO:0016020">
    <property type="term" value="C:membrane"/>
    <property type="evidence" value="ECO:0007669"/>
    <property type="project" value="UniProtKB-SubCell"/>
</dbReference>
<feature type="transmembrane region" description="Helical" evidence="4">
    <location>
        <begin position="6"/>
        <end position="28"/>
    </location>
</feature>
<dbReference type="OrthoDB" id="9806575at2"/>
<organism evidence="5 6">
    <name type="scientific">Edaphobacillus lindanitolerans</name>
    <dbReference type="NCBI Taxonomy" id="550447"/>
    <lineage>
        <taxon>Bacteria</taxon>
        <taxon>Bacillati</taxon>
        <taxon>Bacillota</taxon>
        <taxon>Bacilli</taxon>
        <taxon>Bacillales</taxon>
        <taxon>Bacillaceae</taxon>
        <taxon>Edaphobacillus</taxon>
    </lineage>
</organism>
<keyword evidence="3" id="KW-0813">Transport</keyword>
<gene>
    <name evidence="5" type="ORF">SAMN05428946_2774</name>
</gene>
<dbReference type="NCBIfam" id="NF009314">
    <property type="entry name" value="PRK12674.1-2"/>
    <property type="match status" value="1"/>
</dbReference>
<comment type="subcellular location">
    <subcellularLocation>
        <location evidence="1">Membrane</location>
        <topology evidence="1">Multi-pass membrane protein</topology>
    </subcellularLocation>
</comment>
<name>A0A1U7PR94_9BACI</name>
<reference evidence="6" key="1">
    <citation type="submission" date="2017-01" db="EMBL/GenBank/DDBJ databases">
        <authorList>
            <person name="Varghese N."/>
            <person name="Submissions S."/>
        </authorList>
    </citation>
    <scope>NUCLEOTIDE SEQUENCE [LARGE SCALE GENOMIC DNA]</scope>
    <source>
        <strain evidence="6">MNA4</strain>
    </source>
</reference>
<keyword evidence="4" id="KW-0472">Membrane</keyword>
<feature type="transmembrane region" description="Helical" evidence="4">
    <location>
        <begin position="68"/>
        <end position="89"/>
    </location>
</feature>
<evidence type="ECO:0000313" key="5">
    <source>
        <dbReference type="EMBL" id="SIT92017.1"/>
    </source>
</evidence>
<dbReference type="PANTHER" id="PTHR34703">
    <property type="entry name" value="ANTIPORTER SUBUNIT MNHG2-RELATED"/>
    <property type="match status" value="1"/>
</dbReference>
<feature type="transmembrane region" description="Helical" evidence="4">
    <location>
        <begin position="40"/>
        <end position="62"/>
    </location>
</feature>
<dbReference type="AlphaFoldDB" id="A0A1U7PR94"/>
<protein>
    <submittedName>
        <fullName evidence="5">Multisubunit sodium/proton antiporter, MrpG subunit</fullName>
    </submittedName>
</protein>
<dbReference type="NCBIfam" id="TIGR01300">
    <property type="entry name" value="CPA3_mnhG_phaG"/>
    <property type="match status" value="1"/>
</dbReference>
<sequence>MEILINILIAVPLIIGVVFTLVTAVGLLRFPDPYTRAHAASKSATVGVLGILVSVFLHFWLVEDHFNPRILLGIAFLFITAPVGGHMMARAAYFAGVKPTSLTVKDELKEDIERQSGQH</sequence>
<dbReference type="Proteomes" id="UP000187550">
    <property type="component" value="Unassembled WGS sequence"/>
</dbReference>
<keyword evidence="4" id="KW-1133">Transmembrane helix</keyword>
<evidence type="ECO:0000256" key="2">
    <source>
        <dbReference type="ARBA" id="ARBA00008404"/>
    </source>
</evidence>
<dbReference type="RefSeq" id="WP_076759711.1">
    <property type="nucleotide sequence ID" value="NZ_FTPL01000004.1"/>
</dbReference>
<keyword evidence="6" id="KW-1185">Reference proteome</keyword>
<comment type="similarity">
    <text evidence="2">Belongs to the CPA3 antiporters (TC 2.A.63) subunit G family.</text>
</comment>
<evidence type="ECO:0000256" key="1">
    <source>
        <dbReference type="ARBA" id="ARBA00004141"/>
    </source>
</evidence>
<evidence type="ECO:0000256" key="4">
    <source>
        <dbReference type="SAM" id="Phobius"/>
    </source>
</evidence>
<evidence type="ECO:0000256" key="3">
    <source>
        <dbReference type="ARBA" id="ARBA00022449"/>
    </source>
</evidence>
<keyword evidence="3" id="KW-0050">Antiport</keyword>